<gene>
    <name evidence="2" type="ORF">MES4922_30301</name>
</gene>
<name>A0ABN8JW86_9HYPH</name>
<protein>
    <submittedName>
        <fullName evidence="2">Uncharacterized protein</fullName>
    </submittedName>
</protein>
<organism evidence="2 3">
    <name type="scientific">Mesorhizobium ventifaucium</name>
    <dbReference type="NCBI Taxonomy" id="666020"/>
    <lineage>
        <taxon>Bacteria</taxon>
        <taxon>Pseudomonadati</taxon>
        <taxon>Pseudomonadota</taxon>
        <taxon>Alphaproteobacteria</taxon>
        <taxon>Hyphomicrobiales</taxon>
        <taxon>Phyllobacteriaceae</taxon>
        <taxon>Mesorhizobium</taxon>
    </lineage>
</organism>
<keyword evidence="3" id="KW-1185">Reference proteome</keyword>
<evidence type="ECO:0000313" key="3">
    <source>
        <dbReference type="Proteomes" id="UP001152604"/>
    </source>
</evidence>
<reference evidence="2" key="1">
    <citation type="submission" date="2022-03" db="EMBL/GenBank/DDBJ databases">
        <authorList>
            <person name="Brunel B."/>
        </authorList>
    </citation>
    <scope>NUCLEOTIDE SEQUENCE</scope>
    <source>
        <strain evidence="2">STM4922sample</strain>
    </source>
</reference>
<dbReference type="EMBL" id="CAKXZS010000023">
    <property type="protein sequence ID" value="CAH2401840.1"/>
    <property type="molecule type" value="Genomic_DNA"/>
</dbReference>
<evidence type="ECO:0000256" key="1">
    <source>
        <dbReference type="SAM" id="MobiDB-lite"/>
    </source>
</evidence>
<proteinExistence type="predicted"/>
<feature type="region of interest" description="Disordered" evidence="1">
    <location>
        <begin position="1"/>
        <end position="28"/>
    </location>
</feature>
<dbReference type="Proteomes" id="UP001152604">
    <property type="component" value="Unassembled WGS sequence"/>
</dbReference>
<evidence type="ECO:0000313" key="2">
    <source>
        <dbReference type="EMBL" id="CAH2401840.1"/>
    </source>
</evidence>
<accession>A0ABN8JW86</accession>
<sequence length="250" mass="27446">MPHQHVAQLHGDARPPVQRFGDIGRRHHPEDYVDDLAFNISESVRRGIAGASEQQPQKSCQNGAAPDDLTLGYLPRPVEIFPVEARRASANLHPVLDLIDGHDGHCEVGRAGGGEGYVVARPDQQRLSRPNVATPEMKRSFSDYGKTNDPAALRGAAALHYPRIPAFPPNLQGVEHNLTQAAVEAAAADVIVLLIPANRALSHHVEVRVPAFEGCQDFYPTLADTNRSLQRTHHPRRSVHVEVSYRYQGS</sequence>
<comment type="caution">
    <text evidence="2">The sequence shown here is derived from an EMBL/GenBank/DDBJ whole genome shotgun (WGS) entry which is preliminary data.</text>
</comment>